<dbReference type="Gene3D" id="3.80.10.10">
    <property type="entry name" value="Ribonuclease Inhibitor"/>
    <property type="match status" value="1"/>
</dbReference>
<feature type="domain" description="R13L1/DRL21-like LRR repeat region" evidence="2">
    <location>
        <begin position="177"/>
        <end position="225"/>
    </location>
</feature>
<reference evidence="3" key="1">
    <citation type="submission" date="2020-06" db="EMBL/GenBank/DDBJ databases">
        <authorList>
            <person name="Li T."/>
            <person name="Hu X."/>
            <person name="Zhang T."/>
            <person name="Song X."/>
            <person name="Zhang H."/>
            <person name="Dai N."/>
            <person name="Sheng W."/>
            <person name="Hou X."/>
            <person name="Wei L."/>
        </authorList>
    </citation>
    <scope>NUCLEOTIDE SEQUENCE</scope>
    <source>
        <strain evidence="3">K16</strain>
        <tissue evidence="3">Leaf</tissue>
    </source>
</reference>
<evidence type="ECO:0000313" key="3">
    <source>
        <dbReference type="EMBL" id="KAK4380857.1"/>
    </source>
</evidence>
<dbReference type="SUPFAM" id="SSF52047">
    <property type="entry name" value="RNI-like"/>
    <property type="match status" value="1"/>
</dbReference>
<dbReference type="InterPro" id="IPR056789">
    <property type="entry name" value="LRR_R13L1-DRL21"/>
</dbReference>
<evidence type="ECO:0000256" key="1">
    <source>
        <dbReference type="SAM" id="MobiDB-lite"/>
    </source>
</evidence>
<comment type="caution">
    <text evidence="3">The sequence shown here is derived from an EMBL/GenBank/DDBJ whole genome shotgun (WGS) entry which is preliminary data.</text>
</comment>
<dbReference type="Proteomes" id="UP001289374">
    <property type="component" value="Unassembled WGS sequence"/>
</dbReference>
<dbReference type="EMBL" id="JACGWL010001010">
    <property type="protein sequence ID" value="KAK4380857.1"/>
    <property type="molecule type" value="Genomic_DNA"/>
</dbReference>
<dbReference type="AlphaFoldDB" id="A0AAE1VTD0"/>
<dbReference type="Pfam" id="PF25019">
    <property type="entry name" value="LRR_R13L1-DRL21"/>
    <property type="match status" value="2"/>
</dbReference>
<evidence type="ECO:0000259" key="2">
    <source>
        <dbReference type="Pfam" id="PF25019"/>
    </source>
</evidence>
<name>A0AAE1VTD0_9LAMI</name>
<feature type="region of interest" description="Disordered" evidence="1">
    <location>
        <begin position="244"/>
        <end position="263"/>
    </location>
</feature>
<protein>
    <recommendedName>
        <fullName evidence="2">R13L1/DRL21-like LRR repeat region domain-containing protein</fullName>
    </recommendedName>
</protein>
<dbReference type="PANTHER" id="PTHR47186">
    <property type="entry name" value="LEUCINE-RICH REPEAT-CONTAINING PROTEIN 57"/>
    <property type="match status" value="1"/>
</dbReference>
<reference evidence="3" key="2">
    <citation type="journal article" date="2024" name="Plant">
        <title>Genomic evolution and insights into agronomic trait innovations of Sesamum species.</title>
        <authorList>
            <person name="Miao H."/>
            <person name="Wang L."/>
            <person name="Qu L."/>
            <person name="Liu H."/>
            <person name="Sun Y."/>
            <person name="Le M."/>
            <person name="Wang Q."/>
            <person name="Wei S."/>
            <person name="Zheng Y."/>
            <person name="Lin W."/>
            <person name="Duan Y."/>
            <person name="Cao H."/>
            <person name="Xiong S."/>
            <person name="Wang X."/>
            <person name="Wei L."/>
            <person name="Li C."/>
            <person name="Ma Q."/>
            <person name="Ju M."/>
            <person name="Zhao R."/>
            <person name="Li G."/>
            <person name="Mu C."/>
            <person name="Tian Q."/>
            <person name="Mei H."/>
            <person name="Zhang T."/>
            <person name="Gao T."/>
            <person name="Zhang H."/>
        </authorList>
    </citation>
    <scope>NUCLEOTIDE SEQUENCE</scope>
    <source>
        <strain evidence="3">K16</strain>
    </source>
</reference>
<feature type="domain" description="R13L1/DRL21-like LRR repeat region" evidence="2">
    <location>
        <begin position="265"/>
        <end position="320"/>
    </location>
</feature>
<organism evidence="3 4">
    <name type="scientific">Sesamum angolense</name>
    <dbReference type="NCBI Taxonomy" id="2727404"/>
    <lineage>
        <taxon>Eukaryota</taxon>
        <taxon>Viridiplantae</taxon>
        <taxon>Streptophyta</taxon>
        <taxon>Embryophyta</taxon>
        <taxon>Tracheophyta</taxon>
        <taxon>Spermatophyta</taxon>
        <taxon>Magnoliopsida</taxon>
        <taxon>eudicotyledons</taxon>
        <taxon>Gunneridae</taxon>
        <taxon>Pentapetalae</taxon>
        <taxon>asterids</taxon>
        <taxon>lamiids</taxon>
        <taxon>Lamiales</taxon>
        <taxon>Pedaliaceae</taxon>
        <taxon>Sesamum</taxon>
    </lineage>
</organism>
<accession>A0AAE1VTD0</accession>
<dbReference type="InterPro" id="IPR032675">
    <property type="entry name" value="LRR_dom_sf"/>
</dbReference>
<sequence>MKRFYNLARFMGRKELLVLEQGLGQNSVRQVRHASVLPEYSYRPPLIPEALCQSKHLRTLLVFSEGGLPTAPSLIFSSFVYLRVLKLSGCHTELPASVVELSLLRYLDLSNSHFHSLPSGISSLCSLQKVGLPADFANIYSAKNLPQFRVKDLRFKNLQLNIQTDSHLIEKIELGSLYELQHLDLRGRLKIKHLEHVRDVEEAKAANLISKAHLNSLGLCWGHEGSDFIMNPASGANAARFQEEKPLLPGPSDPEDPEACASASDPHFAAETMASLEPHKNLKNLFVVGYPGFKFPCWNLPNLIKVVLINCEGCVDFPFLDIFHFSNHCTWKG</sequence>
<keyword evidence="4" id="KW-1185">Reference proteome</keyword>
<dbReference type="PANTHER" id="PTHR47186:SF3">
    <property type="entry name" value="OS09G0267800 PROTEIN"/>
    <property type="match status" value="1"/>
</dbReference>
<evidence type="ECO:0000313" key="4">
    <source>
        <dbReference type="Proteomes" id="UP001289374"/>
    </source>
</evidence>
<gene>
    <name evidence="3" type="ORF">Sango_3025900</name>
</gene>
<proteinExistence type="predicted"/>